<accession>A0A8J8WDC5</accession>
<dbReference type="OrthoDB" id="10017208at2759"/>
<protein>
    <recommendedName>
        <fullName evidence="8">Rhodopsin domain-containing protein</fullName>
    </recommendedName>
</protein>
<feature type="compositionally biased region" description="Basic and acidic residues" evidence="6">
    <location>
        <begin position="350"/>
        <end position="377"/>
    </location>
</feature>
<evidence type="ECO:0000313" key="9">
    <source>
        <dbReference type="EMBL" id="KAF7719898.1"/>
    </source>
</evidence>
<feature type="transmembrane region" description="Helical" evidence="7">
    <location>
        <begin position="15"/>
        <end position="36"/>
    </location>
</feature>
<feature type="transmembrane region" description="Helical" evidence="7">
    <location>
        <begin position="179"/>
        <end position="201"/>
    </location>
</feature>
<feature type="domain" description="Rhodopsin" evidence="8">
    <location>
        <begin position="32"/>
        <end position="274"/>
    </location>
</feature>
<dbReference type="InterPro" id="IPR052337">
    <property type="entry name" value="SAT4-like"/>
</dbReference>
<dbReference type="Pfam" id="PF20684">
    <property type="entry name" value="Fung_rhodopsin"/>
    <property type="match status" value="1"/>
</dbReference>
<comment type="caution">
    <text evidence="9">The sequence shown here is derived from an EMBL/GenBank/DDBJ whole genome shotgun (WGS) entry which is preliminary data.</text>
</comment>
<dbReference type="GO" id="GO:0016020">
    <property type="term" value="C:membrane"/>
    <property type="evidence" value="ECO:0007669"/>
    <property type="project" value="UniProtKB-SubCell"/>
</dbReference>
<feature type="transmembrane region" description="Helical" evidence="7">
    <location>
        <begin position="94"/>
        <end position="123"/>
    </location>
</feature>
<reference evidence="9" key="1">
    <citation type="journal article" date="2020" name="Front. Microbiol.">
        <title>Gene regulatory networks of Penicillium echinulatum 2HH and Penicillium oxalicum 114-2 inferred by a computational biology approach.</title>
        <authorList>
            <person name="Lenz A.R."/>
            <person name="Galan-Vasquez E."/>
            <person name="Balbinot E."/>
            <person name="De Abreu F.P."/>
            <person name="De Oliveira N.S."/>
            <person name="Da Rosa L.O."/>
            <person name="De Avila E Silva S."/>
            <person name="Camassola M."/>
            <person name="Dillon A.J.P."/>
            <person name="Perez-Rueda E."/>
        </authorList>
    </citation>
    <scope>NUCLEOTIDE SEQUENCE</scope>
    <source>
        <strain evidence="9">S1M29</strain>
    </source>
</reference>
<feature type="region of interest" description="Disordered" evidence="6">
    <location>
        <begin position="279"/>
        <end position="299"/>
    </location>
</feature>
<evidence type="ECO:0000256" key="6">
    <source>
        <dbReference type="SAM" id="MobiDB-lite"/>
    </source>
</evidence>
<dbReference type="Proteomes" id="UP000631181">
    <property type="component" value="Unassembled WGS sequence"/>
</dbReference>
<dbReference type="AlphaFoldDB" id="A0A8J8WDC5"/>
<feature type="transmembrane region" description="Helical" evidence="7">
    <location>
        <begin position="213"/>
        <end position="237"/>
    </location>
</feature>
<evidence type="ECO:0000256" key="5">
    <source>
        <dbReference type="ARBA" id="ARBA00038359"/>
    </source>
</evidence>
<feature type="transmembrane region" description="Helical" evidence="7">
    <location>
        <begin position="135"/>
        <end position="159"/>
    </location>
</feature>
<sequence length="377" mass="41170">MGVTFPIVKTAQREVLSVALVFSILAVAAVCLRLLAHHLARKPWTPSDYAIIIACIFAVGLQSISITGVIQAGIGYDHVTAIAAVYGLAPITKLLTLVIPLQFLWVLSLSCTKVSILLLYLRIFPVTWVVWASRATMLVIILWAIATILAGSLICRPFAFNWDQTIPGGHCGNQVQSFTATGVINLITDVFVLIIPMPLLYKLQMATYKKATLIIVFGLGFVTCIISALRIAVLSSMDFADITYTIPRANIFSGVEPCLAVILASVPLMRPLLGRSAQNSEVTAAHTRKPSEPSAASTKRCENGFLQLEDNSSQLQLRPVGTKHRVGVLAQEADRTSEESMEMTQSSPRFQDRDTKGDHGISVKQEWDVQHTTSPRE</sequence>
<evidence type="ECO:0000256" key="1">
    <source>
        <dbReference type="ARBA" id="ARBA00004141"/>
    </source>
</evidence>
<evidence type="ECO:0000256" key="2">
    <source>
        <dbReference type="ARBA" id="ARBA00022692"/>
    </source>
</evidence>
<keyword evidence="2 7" id="KW-0812">Transmembrane</keyword>
<organism evidence="9 10">
    <name type="scientific">Penicillium ucsense</name>
    <dbReference type="NCBI Taxonomy" id="2839758"/>
    <lineage>
        <taxon>Eukaryota</taxon>
        <taxon>Fungi</taxon>
        <taxon>Dikarya</taxon>
        <taxon>Ascomycota</taxon>
        <taxon>Pezizomycotina</taxon>
        <taxon>Eurotiomycetes</taxon>
        <taxon>Eurotiomycetidae</taxon>
        <taxon>Eurotiales</taxon>
        <taxon>Aspergillaceae</taxon>
        <taxon>Penicillium</taxon>
    </lineage>
</organism>
<evidence type="ECO:0000259" key="8">
    <source>
        <dbReference type="Pfam" id="PF20684"/>
    </source>
</evidence>
<proteinExistence type="inferred from homology"/>
<feature type="transmembrane region" description="Helical" evidence="7">
    <location>
        <begin position="48"/>
        <end position="74"/>
    </location>
</feature>
<keyword evidence="4 7" id="KW-0472">Membrane</keyword>
<keyword evidence="10" id="KW-1185">Reference proteome</keyword>
<dbReference type="InterPro" id="IPR049326">
    <property type="entry name" value="Rhodopsin_dom_fungi"/>
</dbReference>
<evidence type="ECO:0000256" key="4">
    <source>
        <dbReference type="ARBA" id="ARBA00023136"/>
    </source>
</evidence>
<feature type="region of interest" description="Disordered" evidence="6">
    <location>
        <begin position="330"/>
        <end position="377"/>
    </location>
</feature>
<evidence type="ECO:0000256" key="3">
    <source>
        <dbReference type="ARBA" id="ARBA00022989"/>
    </source>
</evidence>
<comment type="subcellular location">
    <subcellularLocation>
        <location evidence="1">Membrane</location>
        <topology evidence="1">Multi-pass membrane protein</topology>
    </subcellularLocation>
</comment>
<gene>
    <name evidence="9" type="ORF">PECM_003207</name>
</gene>
<evidence type="ECO:0000256" key="7">
    <source>
        <dbReference type="SAM" id="Phobius"/>
    </source>
</evidence>
<keyword evidence="3 7" id="KW-1133">Transmembrane helix</keyword>
<dbReference type="PANTHER" id="PTHR33048">
    <property type="entry name" value="PTH11-LIKE INTEGRAL MEMBRANE PROTEIN (AFU_ORTHOLOGUE AFUA_5G11245)"/>
    <property type="match status" value="1"/>
</dbReference>
<comment type="similarity">
    <text evidence="5">Belongs to the SAT4 family.</text>
</comment>
<evidence type="ECO:0000313" key="10">
    <source>
        <dbReference type="Proteomes" id="UP000631181"/>
    </source>
</evidence>
<dbReference type="EMBL" id="WIWV01000002">
    <property type="protein sequence ID" value="KAF7719898.1"/>
    <property type="molecule type" value="Genomic_DNA"/>
</dbReference>
<dbReference type="PANTHER" id="PTHR33048:SF57">
    <property type="entry name" value="INTEGRAL MEMBRANE PROTEIN-RELATED"/>
    <property type="match status" value="1"/>
</dbReference>
<name>A0A8J8WDC5_9EURO</name>